<organism evidence="1 2">
    <name type="scientific">Colletotrichum kahawae</name>
    <name type="common">Coffee berry disease fungus</name>
    <dbReference type="NCBI Taxonomy" id="34407"/>
    <lineage>
        <taxon>Eukaryota</taxon>
        <taxon>Fungi</taxon>
        <taxon>Dikarya</taxon>
        <taxon>Ascomycota</taxon>
        <taxon>Pezizomycotina</taxon>
        <taxon>Sordariomycetes</taxon>
        <taxon>Hypocreomycetidae</taxon>
        <taxon>Glomerellales</taxon>
        <taxon>Glomerellaceae</taxon>
        <taxon>Colletotrichum</taxon>
        <taxon>Colletotrichum gloeosporioides species complex</taxon>
    </lineage>
</organism>
<reference evidence="1" key="1">
    <citation type="submission" date="2023-02" db="EMBL/GenBank/DDBJ databases">
        <title>Colletotrichum kahawae CIFC_Que2 genome sequencing and assembly.</title>
        <authorList>
            <person name="Baroncelli R."/>
        </authorList>
    </citation>
    <scope>NUCLEOTIDE SEQUENCE</scope>
    <source>
        <strain evidence="1">CIFC_Que2</strain>
    </source>
</reference>
<keyword evidence="2" id="KW-1185">Reference proteome</keyword>
<accession>A0AAD9YG41</accession>
<name>A0AAD9YG41_COLKA</name>
<evidence type="ECO:0000313" key="1">
    <source>
        <dbReference type="EMBL" id="KAK2760639.1"/>
    </source>
</evidence>
<dbReference type="AlphaFoldDB" id="A0AAD9YG41"/>
<evidence type="ECO:0000313" key="2">
    <source>
        <dbReference type="Proteomes" id="UP001281614"/>
    </source>
</evidence>
<gene>
    <name evidence="1" type="ORF">CKAH01_05325</name>
</gene>
<dbReference type="EMBL" id="VYYT01000168">
    <property type="protein sequence ID" value="KAK2760639.1"/>
    <property type="molecule type" value="Genomic_DNA"/>
</dbReference>
<sequence>MPLACFSALCICCGGTHHPQQLNSWRSRRRAMNRTSPAVAHAVVSGLSLRYPHGCFRPVAGPRQRPSSPLSLSNFLPPLIRNITNHFWKNSRQRYSSLSQASERPGETSNGCRLLTAPDTSPAINQHYPYLLASQRNSRGSRDWIERRILHALLDLGVVYPYGASSIACRVKLFRRHIHLFS</sequence>
<proteinExistence type="predicted"/>
<protein>
    <submittedName>
        <fullName evidence="1">Uncharacterized protein</fullName>
    </submittedName>
</protein>
<dbReference type="Proteomes" id="UP001281614">
    <property type="component" value="Unassembled WGS sequence"/>
</dbReference>
<comment type="caution">
    <text evidence="1">The sequence shown here is derived from an EMBL/GenBank/DDBJ whole genome shotgun (WGS) entry which is preliminary data.</text>
</comment>